<dbReference type="HOGENOM" id="CLU_119889_0_0_6"/>
<evidence type="ECO:0000313" key="2">
    <source>
        <dbReference type="EMBL" id="ENV73187.1"/>
    </source>
</evidence>
<dbReference type="Proteomes" id="UP000018444">
    <property type="component" value="Unassembled WGS sequence"/>
</dbReference>
<protein>
    <recommendedName>
        <fullName evidence="1">Swt1-like HEPN domain-containing protein</fullName>
    </recommendedName>
</protein>
<dbReference type="AlphaFoldDB" id="N9BHM7"/>
<organism evidence="2 3">
    <name type="scientific">Acinetobacter johnsonii ANC 3681</name>
    <dbReference type="NCBI Taxonomy" id="1217662"/>
    <lineage>
        <taxon>Bacteria</taxon>
        <taxon>Pseudomonadati</taxon>
        <taxon>Pseudomonadota</taxon>
        <taxon>Gammaproteobacteria</taxon>
        <taxon>Moraxellales</taxon>
        <taxon>Moraxellaceae</taxon>
        <taxon>Acinetobacter</taxon>
    </lineage>
</organism>
<dbReference type="GeneID" id="56339830"/>
<feature type="domain" description="Swt1-like HEPN" evidence="1">
    <location>
        <begin position="66"/>
        <end position="192"/>
    </location>
</feature>
<accession>N9BHM7</accession>
<dbReference type="PATRIC" id="fig|1217662.4.peg.2601"/>
<dbReference type="RefSeq" id="WP_004983084.1">
    <property type="nucleotide sequence ID" value="NZ_KB849705.1"/>
</dbReference>
<comment type="caution">
    <text evidence="2">The sequence shown here is derived from an EMBL/GenBank/DDBJ whole genome shotgun (WGS) entry which is preliminary data.</text>
</comment>
<gene>
    <name evidence="2" type="ORF">F946_02680</name>
</gene>
<dbReference type="EMBL" id="APPZ01000007">
    <property type="protein sequence ID" value="ENV73187.1"/>
    <property type="molecule type" value="Genomic_DNA"/>
</dbReference>
<evidence type="ECO:0000313" key="3">
    <source>
        <dbReference type="Proteomes" id="UP000018444"/>
    </source>
</evidence>
<dbReference type="Pfam" id="PF18731">
    <property type="entry name" value="HEPN_Swt1"/>
    <property type="match status" value="1"/>
</dbReference>
<sequence>MQNKIKLFAMSNQMTERALDYFERETKIDLGREIESSAEDKDNQYYPQFQHNIRVEAKEMALHYEIFYCLEVSIRNIVKEKLRSELGESWWDVSDIPENIKKNVKDNIQREIDSAFTQRSDDELDYTTFGELGEIVRKNWERFGDIFNSQKGFNRVMNNLNLLRGPIAHCSPLAEDEVVRLRLTLRDWFRLME</sequence>
<name>N9BHM7_ACIJO</name>
<evidence type="ECO:0000259" key="1">
    <source>
        <dbReference type="Pfam" id="PF18731"/>
    </source>
</evidence>
<dbReference type="InterPro" id="IPR041650">
    <property type="entry name" value="HEPN_Swt1"/>
</dbReference>
<reference evidence="2 3" key="1">
    <citation type="submission" date="2013-02" db="EMBL/GenBank/DDBJ databases">
        <title>The Genome Sequence of Acinetobacter johnsonii ANC 3681.</title>
        <authorList>
            <consortium name="The Broad Institute Genome Sequencing Platform"/>
            <consortium name="The Broad Institute Genome Sequencing Center for Infectious Disease"/>
            <person name="Cerqueira G."/>
            <person name="Feldgarden M."/>
            <person name="Courvalin P."/>
            <person name="Perichon B."/>
            <person name="Grillot-Courvalin C."/>
            <person name="Clermont D."/>
            <person name="Rocha E."/>
            <person name="Yoon E.-J."/>
            <person name="Nemec A."/>
            <person name="Walker B."/>
            <person name="Young S.K."/>
            <person name="Zeng Q."/>
            <person name="Gargeya S."/>
            <person name="Fitzgerald M."/>
            <person name="Haas B."/>
            <person name="Abouelleil A."/>
            <person name="Alvarado L."/>
            <person name="Arachchi H.M."/>
            <person name="Berlin A.M."/>
            <person name="Chapman S.B."/>
            <person name="Dewar J."/>
            <person name="Goldberg J."/>
            <person name="Griggs A."/>
            <person name="Gujja S."/>
            <person name="Hansen M."/>
            <person name="Howarth C."/>
            <person name="Imamovic A."/>
            <person name="Larimer J."/>
            <person name="McCowan C."/>
            <person name="Murphy C."/>
            <person name="Neiman D."/>
            <person name="Pearson M."/>
            <person name="Priest M."/>
            <person name="Roberts A."/>
            <person name="Saif S."/>
            <person name="Shea T."/>
            <person name="Sisk P."/>
            <person name="Sykes S."/>
            <person name="Wortman J."/>
            <person name="Nusbaum C."/>
            <person name="Birren B."/>
        </authorList>
    </citation>
    <scope>NUCLEOTIDE SEQUENCE [LARGE SCALE GENOMIC DNA]</scope>
    <source>
        <strain evidence="2 3">ANC 3681</strain>
    </source>
</reference>
<proteinExistence type="predicted"/>